<feature type="domain" description="Toprim" evidence="15">
    <location>
        <begin position="262"/>
        <end position="343"/>
    </location>
</feature>
<dbReference type="FunFam" id="3.90.580.10:FF:000001">
    <property type="entry name" value="DNA primase"/>
    <property type="match status" value="1"/>
</dbReference>
<dbReference type="AlphaFoldDB" id="A0A930B8K4"/>
<dbReference type="InterPro" id="IPR013264">
    <property type="entry name" value="DNAG_N"/>
</dbReference>
<keyword evidence="9" id="KW-0460">Magnesium</keyword>
<evidence type="ECO:0000256" key="6">
    <source>
        <dbReference type="ARBA" id="ARBA00022723"/>
    </source>
</evidence>
<evidence type="ECO:0000256" key="13">
    <source>
        <dbReference type="PIRNR" id="PIRNR002811"/>
    </source>
</evidence>
<evidence type="ECO:0000256" key="12">
    <source>
        <dbReference type="HAMAP-Rule" id="MF_00974"/>
    </source>
</evidence>
<dbReference type="Gene3D" id="3.90.580.10">
    <property type="entry name" value="Zinc finger, CHC2-type domain"/>
    <property type="match status" value="1"/>
</dbReference>
<comment type="caution">
    <text evidence="16">The sequence shown here is derived from an EMBL/GenBank/DDBJ whole genome shotgun (WGS) entry which is preliminary data.</text>
</comment>
<dbReference type="InterPro" id="IPR036977">
    <property type="entry name" value="DNA_primase_Znf_CHC2"/>
</dbReference>
<dbReference type="GO" id="GO:0006269">
    <property type="term" value="P:DNA replication, synthesis of primer"/>
    <property type="evidence" value="ECO:0007669"/>
    <property type="project" value="UniProtKB-UniRule"/>
</dbReference>
<evidence type="ECO:0000256" key="11">
    <source>
        <dbReference type="ARBA" id="ARBA00023163"/>
    </source>
</evidence>
<gene>
    <name evidence="12" type="primary">dnaG</name>
    <name evidence="16" type="ORF">HXL70_00480</name>
</gene>
<dbReference type="SUPFAM" id="SSF56731">
    <property type="entry name" value="DNA primase core"/>
    <property type="match status" value="1"/>
</dbReference>
<dbReference type="GO" id="GO:0008270">
    <property type="term" value="F:zinc ion binding"/>
    <property type="evidence" value="ECO:0007669"/>
    <property type="project" value="UniProtKB-UniRule"/>
</dbReference>
<keyword evidence="3 12" id="KW-0808">Transferase</keyword>
<dbReference type="GO" id="GO:0003677">
    <property type="term" value="F:DNA binding"/>
    <property type="evidence" value="ECO:0007669"/>
    <property type="project" value="UniProtKB-KW"/>
</dbReference>
<dbReference type="GO" id="GO:1990077">
    <property type="term" value="C:primosome complex"/>
    <property type="evidence" value="ECO:0007669"/>
    <property type="project" value="UniProtKB-KW"/>
</dbReference>
<dbReference type="CDD" id="cd03364">
    <property type="entry name" value="TOPRIM_DnaG_primases"/>
    <property type="match status" value="1"/>
</dbReference>
<dbReference type="PANTHER" id="PTHR30313:SF2">
    <property type="entry name" value="DNA PRIMASE"/>
    <property type="match status" value="1"/>
</dbReference>
<comment type="function">
    <text evidence="12 13">RNA polymerase that catalyzes the synthesis of short RNA molecules used as primers for DNA polymerase during DNA replication.</text>
</comment>
<dbReference type="PIRSF" id="PIRSF002811">
    <property type="entry name" value="DnaG"/>
    <property type="match status" value="1"/>
</dbReference>
<evidence type="ECO:0000313" key="16">
    <source>
        <dbReference type="EMBL" id="MBF1128518.1"/>
    </source>
</evidence>
<keyword evidence="2 12" id="KW-0639">Primosome</keyword>
<evidence type="ECO:0000256" key="10">
    <source>
        <dbReference type="ARBA" id="ARBA00023125"/>
    </source>
</evidence>
<dbReference type="Pfam" id="PF01807">
    <property type="entry name" value="Zn_ribbon_DnaG"/>
    <property type="match status" value="1"/>
</dbReference>
<keyword evidence="4 12" id="KW-0548">Nucleotidyltransferase</keyword>
<evidence type="ECO:0000313" key="17">
    <source>
        <dbReference type="Proteomes" id="UP000757890"/>
    </source>
</evidence>
<dbReference type="PANTHER" id="PTHR30313">
    <property type="entry name" value="DNA PRIMASE"/>
    <property type="match status" value="1"/>
</dbReference>
<dbReference type="GO" id="GO:0003899">
    <property type="term" value="F:DNA-directed RNA polymerase activity"/>
    <property type="evidence" value="ECO:0007669"/>
    <property type="project" value="UniProtKB-UniRule"/>
</dbReference>
<dbReference type="SMART" id="SM00493">
    <property type="entry name" value="TOPRIM"/>
    <property type="match status" value="1"/>
</dbReference>
<comment type="catalytic activity">
    <reaction evidence="12">
        <text>ssDNA + n NTP = ssDNA/pppN(pN)n-1 hybrid + (n-1) diphosphate.</text>
        <dbReference type="EC" id="2.7.7.101"/>
    </reaction>
</comment>
<evidence type="ECO:0000256" key="4">
    <source>
        <dbReference type="ARBA" id="ARBA00022695"/>
    </source>
</evidence>
<dbReference type="GO" id="GO:0000428">
    <property type="term" value="C:DNA-directed RNA polymerase complex"/>
    <property type="evidence" value="ECO:0007669"/>
    <property type="project" value="UniProtKB-KW"/>
</dbReference>
<dbReference type="Proteomes" id="UP000757890">
    <property type="component" value="Unassembled WGS sequence"/>
</dbReference>
<dbReference type="InterPro" id="IPR006171">
    <property type="entry name" value="TOPRIM_dom"/>
</dbReference>
<proteinExistence type="inferred from homology"/>
<dbReference type="HAMAP" id="MF_00974">
    <property type="entry name" value="DNA_primase_DnaG"/>
    <property type="match status" value="1"/>
</dbReference>
<dbReference type="InterPro" id="IPR037068">
    <property type="entry name" value="DNA_primase_core_N_sf"/>
</dbReference>
<dbReference type="EC" id="2.7.7.101" evidence="12"/>
<evidence type="ECO:0000256" key="2">
    <source>
        <dbReference type="ARBA" id="ARBA00022515"/>
    </source>
</evidence>
<dbReference type="Pfam" id="PF08275">
    <property type="entry name" value="DNAG_N"/>
    <property type="match status" value="1"/>
</dbReference>
<accession>A0A930B8K4</accession>
<feature type="zinc finger region" description="CHC2-type" evidence="12 14">
    <location>
        <begin position="40"/>
        <end position="64"/>
    </location>
</feature>
<name>A0A930B8K4_9FIRM</name>
<keyword evidence="11 12" id="KW-0804">Transcription</keyword>
<keyword evidence="1 12" id="KW-0240">DNA-directed RNA polymerase</keyword>
<dbReference type="InterPro" id="IPR030846">
    <property type="entry name" value="DnaG_bac"/>
</dbReference>
<dbReference type="EMBL" id="JABZMK010000001">
    <property type="protein sequence ID" value="MBF1128518.1"/>
    <property type="molecule type" value="Genomic_DNA"/>
</dbReference>
<sequence length="597" mass="68746">MRKFNNEFLQRVKDSTNLIDVIRAYGIDVKKKGSRYWACCPFHHEKTPSFSISPEDGFYYCFGCHESGDSIKFIEKMDQITFPDAVERLAEMGHVELPPDEISEEDKREAALVHKLYEVTELAGNYFHNCLLRTNIGKDGLAYFKKRHLDDKTIETFKLGFAPPEWERLYCDFTKRKHISPDILLQAGLVGHKNGKYYDTFRNRCMFPIMDLKGRIVAFGGRIMHSEESAAKYLNSPETVIFNKRRLLFPIYQALPEIRRKRQAIMVEGYMDAISLHAHGIKNVVASLGTAFTVEQARLLKKYADEVIFSYDMDAAGQNATRRALEIAGSVGLKLRVALLGEGKDPDEFVNLHGGDEYLEVIDQAVPALDYLFQALRTQYDGATLEGQQKILNEMFAVLTVQDNTYQFNSFIRKMARTLHMDEGLIRSEAIRYTKKNNSHVYISPNVYGEERTGTVSSNDGRQRRLEQELLKYCLVSHILPEGFDSLEKYSFADEFLGRLYDVLKQAGKGNITVEYAEARLERSDLEQLAQLMMTDYHGVAEPYEEYIRPMRKIYLQNEYKFHTQRAAELMESDPQKAKEEQLTCIRLSEEIRLIGG</sequence>
<keyword evidence="8 12" id="KW-0862">Zinc</keyword>
<evidence type="ECO:0000256" key="1">
    <source>
        <dbReference type="ARBA" id="ARBA00022478"/>
    </source>
</evidence>
<comment type="cofactor">
    <cofactor evidence="12 13 14">
        <name>Zn(2+)</name>
        <dbReference type="ChEBI" id="CHEBI:29105"/>
    </cofactor>
    <text evidence="12 13 14">Binds 1 zinc ion per monomer.</text>
</comment>
<dbReference type="Gene3D" id="3.40.1360.10">
    <property type="match status" value="1"/>
</dbReference>
<dbReference type="SMART" id="SM00400">
    <property type="entry name" value="ZnF_CHCC"/>
    <property type="match status" value="1"/>
</dbReference>
<dbReference type="FunFam" id="3.40.1360.10:FF:000002">
    <property type="entry name" value="DNA primase"/>
    <property type="match status" value="1"/>
</dbReference>
<dbReference type="InterPro" id="IPR050219">
    <property type="entry name" value="DnaG_primase"/>
</dbReference>
<dbReference type="GO" id="GO:0005737">
    <property type="term" value="C:cytoplasm"/>
    <property type="evidence" value="ECO:0007669"/>
    <property type="project" value="TreeGrafter"/>
</dbReference>
<evidence type="ECO:0000256" key="5">
    <source>
        <dbReference type="ARBA" id="ARBA00022705"/>
    </source>
</evidence>
<comment type="domain">
    <text evidence="12">Contains an N-terminal zinc-binding domain, a central core domain that contains the primase activity, and a C-terminal DnaB-binding domain.</text>
</comment>
<dbReference type="RefSeq" id="WP_276638278.1">
    <property type="nucleotide sequence ID" value="NZ_CAUBBU010000001.1"/>
</dbReference>
<evidence type="ECO:0000256" key="3">
    <source>
        <dbReference type="ARBA" id="ARBA00022679"/>
    </source>
</evidence>
<keyword evidence="6 12" id="KW-0479">Metal-binding</keyword>
<dbReference type="Gene3D" id="3.90.980.10">
    <property type="entry name" value="DNA primase, catalytic core, N-terminal domain"/>
    <property type="match status" value="1"/>
</dbReference>
<dbReference type="Pfam" id="PF13155">
    <property type="entry name" value="Toprim_2"/>
    <property type="match status" value="1"/>
</dbReference>
<keyword evidence="5 12" id="KW-0235">DNA replication</keyword>
<evidence type="ECO:0000256" key="14">
    <source>
        <dbReference type="PIRSR" id="PIRSR002811-1"/>
    </source>
</evidence>
<dbReference type="NCBIfam" id="TIGR01391">
    <property type="entry name" value="dnaG"/>
    <property type="match status" value="1"/>
</dbReference>
<dbReference type="SUPFAM" id="SSF57783">
    <property type="entry name" value="Zinc beta-ribbon"/>
    <property type="match status" value="1"/>
</dbReference>
<evidence type="ECO:0000259" key="15">
    <source>
        <dbReference type="PROSITE" id="PS50880"/>
    </source>
</evidence>
<comment type="similarity">
    <text evidence="12 13">Belongs to the DnaG primase family.</text>
</comment>
<dbReference type="InterPro" id="IPR002694">
    <property type="entry name" value="Znf_CHC2"/>
</dbReference>
<evidence type="ECO:0000256" key="8">
    <source>
        <dbReference type="ARBA" id="ARBA00022833"/>
    </source>
</evidence>
<keyword evidence="10 12" id="KW-0238">DNA-binding</keyword>
<dbReference type="PROSITE" id="PS50880">
    <property type="entry name" value="TOPRIM"/>
    <property type="match status" value="1"/>
</dbReference>
<organism evidence="16 17">
    <name type="scientific">Dialister invisus</name>
    <dbReference type="NCBI Taxonomy" id="218538"/>
    <lineage>
        <taxon>Bacteria</taxon>
        <taxon>Bacillati</taxon>
        <taxon>Bacillota</taxon>
        <taxon>Negativicutes</taxon>
        <taxon>Veillonellales</taxon>
        <taxon>Veillonellaceae</taxon>
        <taxon>Dialister</taxon>
    </lineage>
</organism>
<reference evidence="16" key="1">
    <citation type="submission" date="2020-04" db="EMBL/GenBank/DDBJ databases">
        <title>Deep metagenomics examines the oral microbiome during advanced dental caries in children, revealing novel taxa and co-occurrences with host molecules.</title>
        <authorList>
            <person name="Baker J.L."/>
            <person name="Morton J.T."/>
            <person name="Dinis M."/>
            <person name="Alvarez R."/>
            <person name="Tran N.C."/>
            <person name="Knight R."/>
            <person name="Edlund A."/>
        </authorList>
    </citation>
    <scope>NUCLEOTIDE SEQUENCE</scope>
    <source>
        <strain evidence="16">JCVI_32_bin.14</strain>
    </source>
</reference>
<dbReference type="InterPro" id="IPR006295">
    <property type="entry name" value="DNA_primase_DnaG"/>
</dbReference>
<dbReference type="InterPro" id="IPR034151">
    <property type="entry name" value="TOPRIM_DnaG_bac"/>
</dbReference>
<comment type="subunit">
    <text evidence="12">Monomer. Interacts with DnaB.</text>
</comment>
<evidence type="ECO:0000256" key="9">
    <source>
        <dbReference type="ARBA" id="ARBA00022842"/>
    </source>
</evidence>
<keyword evidence="7 12" id="KW-0863">Zinc-finger</keyword>
<evidence type="ECO:0000256" key="7">
    <source>
        <dbReference type="ARBA" id="ARBA00022771"/>
    </source>
</evidence>
<protein>
    <recommendedName>
        <fullName evidence="12 13">DNA primase</fullName>
        <ecNumber evidence="12">2.7.7.101</ecNumber>
    </recommendedName>
</protein>